<dbReference type="PANTHER" id="PTHR38600:SF1">
    <property type="entry name" value="TRANSCRIPTIONAL REGULATORY PROTEIN"/>
    <property type="match status" value="1"/>
</dbReference>
<dbReference type="InterPro" id="IPR036388">
    <property type="entry name" value="WH-like_DNA-bd_sf"/>
</dbReference>
<dbReference type="AlphaFoldDB" id="A0A0S2IM87"/>
<proteinExistence type="predicted"/>
<dbReference type="InterPro" id="IPR001845">
    <property type="entry name" value="HTH_ArsR_DNA-bd_dom"/>
</dbReference>
<evidence type="ECO:0000313" key="2">
    <source>
        <dbReference type="EMBL" id="ALO24783.1"/>
    </source>
</evidence>
<gene>
    <name evidence="2" type="ORF">LBBP_00428</name>
</gene>
<dbReference type="Pfam" id="PF01022">
    <property type="entry name" value="HTH_5"/>
    <property type="match status" value="1"/>
</dbReference>
<sequence length="118" mass="14226">MLYYSNMYKLDKQDLIFKALADSKRREILDLLRKKPKTTGEICSYFEPLDRCTVIQHLKILENAGLLIVKRKGRVRWNYLDNVPIQEIYDRWISKYAKPTLERLAVFKKQMDRDNRTK</sequence>
<dbReference type="SMART" id="SM00418">
    <property type="entry name" value="HTH_ARSR"/>
    <property type="match status" value="1"/>
</dbReference>
<name>A0A0S2IM87_LEPBO</name>
<accession>A0A0S2IM87</accession>
<dbReference type="Gene3D" id="1.10.10.10">
    <property type="entry name" value="Winged helix-like DNA-binding domain superfamily/Winged helix DNA-binding domain"/>
    <property type="match status" value="1"/>
</dbReference>
<dbReference type="PROSITE" id="PS50987">
    <property type="entry name" value="HTH_ARSR_2"/>
    <property type="match status" value="1"/>
</dbReference>
<dbReference type="Proteomes" id="UP000058857">
    <property type="component" value="Chromosome 1"/>
</dbReference>
<evidence type="ECO:0000259" key="1">
    <source>
        <dbReference type="PROSITE" id="PS50987"/>
    </source>
</evidence>
<organism evidence="2">
    <name type="scientific">Leptospira borgpetersenii serovar Ballum</name>
    <dbReference type="NCBI Taxonomy" id="280505"/>
    <lineage>
        <taxon>Bacteria</taxon>
        <taxon>Pseudomonadati</taxon>
        <taxon>Spirochaetota</taxon>
        <taxon>Spirochaetia</taxon>
        <taxon>Leptospirales</taxon>
        <taxon>Leptospiraceae</taxon>
        <taxon>Leptospira</taxon>
    </lineage>
</organism>
<evidence type="ECO:0000313" key="3">
    <source>
        <dbReference type="Proteomes" id="UP000058857"/>
    </source>
</evidence>
<dbReference type="GO" id="GO:0003700">
    <property type="term" value="F:DNA-binding transcription factor activity"/>
    <property type="evidence" value="ECO:0007669"/>
    <property type="project" value="InterPro"/>
</dbReference>
<dbReference type="CDD" id="cd00090">
    <property type="entry name" value="HTH_ARSR"/>
    <property type="match status" value="1"/>
</dbReference>
<dbReference type="PANTHER" id="PTHR38600">
    <property type="entry name" value="TRANSCRIPTIONAL REGULATORY PROTEIN"/>
    <property type="match status" value="1"/>
</dbReference>
<feature type="domain" description="HTH arsR-type" evidence="1">
    <location>
        <begin position="5"/>
        <end position="100"/>
    </location>
</feature>
<dbReference type="SUPFAM" id="SSF46785">
    <property type="entry name" value="Winged helix' DNA-binding domain"/>
    <property type="match status" value="1"/>
</dbReference>
<dbReference type="InterPro" id="IPR011991">
    <property type="entry name" value="ArsR-like_HTH"/>
</dbReference>
<dbReference type="PRINTS" id="PR00778">
    <property type="entry name" value="HTHARSR"/>
</dbReference>
<reference evidence="2 3" key="1">
    <citation type="journal article" date="2015" name="PLoS Negl. Trop. Dis.">
        <title>Distribution of Plasmids in Distinct Leptospira Pathogenic Species.</title>
        <authorList>
            <person name="Wang Y."/>
            <person name="Zhuang X."/>
            <person name="Zhong Y."/>
            <person name="Zhang C."/>
            <person name="Zhang Y."/>
            <person name="Zeng L."/>
            <person name="Zhu Y."/>
            <person name="He P."/>
            <person name="Dong K."/>
            <person name="Pal U."/>
            <person name="Guo X."/>
            <person name="Qin J."/>
        </authorList>
    </citation>
    <scope>NUCLEOTIDE SEQUENCE [LARGE SCALE GENOMIC DNA]</scope>
    <source>
        <strain evidence="2 3">56604</strain>
    </source>
</reference>
<dbReference type="InterPro" id="IPR036390">
    <property type="entry name" value="WH_DNA-bd_sf"/>
</dbReference>
<dbReference type="PATRIC" id="fig|280505.15.peg.421"/>
<dbReference type="EMBL" id="CP012029">
    <property type="protein sequence ID" value="ALO24783.1"/>
    <property type="molecule type" value="Genomic_DNA"/>
</dbReference>
<protein>
    <submittedName>
        <fullName evidence="2">ArsR family transcriptional regulator</fullName>
    </submittedName>
</protein>